<dbReference type="PANTHER" id="PTHR42928:SF5">
    <property type="entry name" value="BLR1237 PROTEIN"/>
    <property type="match status" value="1"/>
</dbReference>
<reference evidence="3" key="1">
    <citation type="submission" date="2021-01" db="EMBL/GenBank/DDBJ databases">
        <title>Ramlibacter sp. strain AW1 16S ribosomal RNA gene Genome sequencing and assembly.</title>
        <authorList>
            <person name="Kang M."/>
        </authorList>
    </citation>
    <scope>NUCLEOTIDE SEQUENCE</scope>
    <source>
        <strain evidence="3">AW1</strain>
    </source>
</reference>
<proteinExistence type="inferred from homology"/>
<dbReference type="AlphaFoldDB" id="A0A936ZWH9"/>
<evidence type="ECO:0008006" key="5">
    <source>
        <dbReference type="Google" id="ProtNLM"/>
    </source>
</evidence>
<feature type="compositionally biased region" description="Basic and acidic residues" evidence="2">
    <location>
        <begin position="1"/>
        <end position="10"/>
    </location>
</feature>
<evidence type="ECO:0000256" key="1">
    <source>
        <dbReference type="ARBA" id="ARBA00006987"/>
    </source>
</evidence>
<dbReference type="InterPro" id="IPR042100">
    <property type="entry name" value="Bug_dom1"/>
</dbReference>
<organism evidence="3 4">
    <name type="scientific">Ramlibacter aurantiacus</name>
    <dbReference type="NCBI Taxonomy" id="2801330"/>
    <lineage>
        <taxon>Bacteria</taxon>
        <taxon>Pseudomonadati</taxon>
        <taxon>Pseudomonadota</taxon>
        <taxon>Betaproteobacteria</taxon>
        <taxon>Burkholderiales</taxon>
        <taxon>Comamonadaceae</taxon>
        <taxon>Ramlibacter</taxon>
    </lineage>
</organism>
<gene>
    <name evidence="3" type="ORF">JI739_18775</name>
</gene>
<dbReference type="RefSeq" id="WP_201685481.1">
    <property type="nucleotide sequence ID" value="NZ_JAEQNA010000008.1"/>
</dbReference>
<dbReference type="Gene3D" id="3.40.190.10">
    <property type="entry name" value="Periplasmic binding protein-like II"/>
    <property type="match status" value="1"/>
</dbReference>
<comment type="similarity">
    <text evidence="1">Belongs to the UPF0065 (bug) family.</text>
</comment>
<accession>A0A936ZWH9</accession>
<feature type="region of interest" description="Disordered" evidence="2">
    <location>
        <begin position="1"/>
        <end position="26"/>
    </location>
</feature>
<sequence length="115" mass="12960">MQQFVKDGRPRLIASSGPKRFPSTPDVPTLNELGYKDFEATSWIGLLTTGGTPKPIIDRYSRELVKILHMPDIQQKLREMEFEVVASTPDQFGAWIKTEIGRWGKVIKDTGAKAE</sequence>
<dbReference type="EMBL" id="JAEQNA010000008">
    <property type="protein sequence ID" value="MBL0422400.1"/>
    <property type="molecule type" value="Genomic_DNA"/>
</dbReference>
<evidence type="ECO:0000313" key="3">
    <source>
        <dbReference type="EMBL" id="MBL0422400.1"/>
    </source>
</evidence>
<dbReference type="InterPro" id="IPR005064">
    <property type="entry name" value="BUG"/>
</dbReference>
<dbReference type="PANTHER" id="PTHR42928">
    <property type="entry name" value="TRICARBOXYLATE-BINDING PROTEIN"/>
    <property type="match status" value="1"/>
</dbReference>
<comment type="caution">
    <text evidence="3">The sequence shown here is derived from an EMBL/GenBank/DDBJ whole genome shotgun (WGS) entry which is preliminary data.</text>
</comment>
<dbReference type="Proteomes" id="UP000613011">
    <property type="component" value="Unassembled WGS sequence"/>
</dbReference>
<evidence type="ECO:0000256" key="2">
    <source>
        <dbReference type="SAM" id="MobiDB-lite"/>
    </source>
</evidence>
<dbReference type="Pfam" id="PF03401">
    <property type="entry name" value="TctC"/>
    <property type="match status" value="1"/>
</dbReference>
<evidence type="ECO:0000313" key="4">
    <source>
        <dbReference type="Proteomes" id="UP000613011"/>
    </source>
</evidence>
<name>A0A936ZWH9_9BURK</name>
<keyword evidence="4" id="KW-1185">Reference proteome</keyword>
<dbReference type="Gene3D" id="3.40.190.150">
    <property type="entry name" value="Bordetella uptake gene, domain 1"/>
    <property type="match status" value="1"/>
</dbReference>
<protein>
    <recommendedName>
        <fullName evidence="5">Tripartite tricarboxylate transporter substrate binding protein</fullName>
    </recommendedName>
</protein>